<evidence type="ECO:0000256" key="1">
    <source>
        <dbReference type="ARBA" id="ARBA00004141"/>
    </source>
</evidence>
<keyword evidence="5" id="KW-0547">Nucleotide-binding</keyword>
<name>A0A2J7ZUW6_9CHLO</name>
<keyword evidence="6" id="KW-0067">ATP-binding</keyword>
<sequence>MAAGPRALRRVRQLLPPAALLALQPQRTLALLGRLLQQAHELRRPGARQGGRGGGGRGMGAGAEETEPTHLAGEVARALVHMAADEQLVGAVAGWLRGEVVEGEQQQLQPLRGGLDARALAAALQLWDGAAADEVISLYAAAATGAPRDKAGEEGGGSNSRGPGAAASGGGAAAPLLFAAGAAIAQSRSRCQGVLLKGASTLDALGALLKGASALDALAGCTTVALDKTGTITSGQLRLTEAALMDLGTSQEAGGAAGGGGGGAGLAAAAAAARPRGGGARCGGARGGGGAWRWRGGGQRGGEWRGGGGRGRGGGGGAVRGGAVPGLDAPGVSRGGGGGR</sequence>
<evidence type="ECO:0000256" key="5">
    <source>
        <dbReference type="ARBA" id="ARBA00022741"/>
    </source>
</evidence>
<keyword evidence="3" id="KW-0812">Transmembrane</keyword>
<comment type="subcellular location">
    <subcellularLocation>
        <location evidence="1">Membrane</location>
        <topology evidence="1">Multi-pass membrane protein</topology>
    </subcellularLocation>
</comment>
<evidence type="ECO:0000256" key="10">
    <source>
        <dbReference type="ARBA" id="ARBA00023136"/>
    </source>
</evidence>
<comment type="similarity">
    <text evidence="2">Belongs to the cation transport ATPase (P-type) (TC 3.A.3) family. Type IB subfamily.</text>
</comment>
<accession>A0A2J7ZUW6</accession>
<evidence type="ECO:0000313" key="12">
    <source>
        <dbReference type="EMBL" id="PNH04071.1"/>
    </source>
</evidence>
<dbReference type="GO" id="GO:0046872">
    <property type="term" value="F:metal ion binding"/>
    <property type="evidence" value="ECO:0007669"/>
    <property type="project" value="UniProtKB-KW"/>
</dbReference>
<dbReference type="PROSITE" id="PS00154">
    <property type="entry name" value="ATPASE_E1_E2"/>
    <property type="match status" value="1"/>
</dbReference>
<evidence type="ECO:0000256" key="11">
    <source>
        <dbReference type="SAM" id="MobiDB-lite"/>
    </source>
</evidence>
<dbReference type="AlphaFoldDB" id="A0A2J7ZUW6"/>
<proteinExistence type="inferred from homology"/>
<dbReference type="PANTHER" id="PTHR43079">
    <property type="entry name" value="PROBABLE CADMIUM/ZINC-TRANSPORTING ATPASE HMA1"/>
    <property type="match status" value="1"/>
</dbReference>
<dbReference type="EMBL" id="PGGS01000427">
    <property type="protein sequence ID" value="PNH04071.1"/>
    <property type="molecule type" value="Genomic_DNA"/>
</dbReference>
<feature type="region of interest" description="Disordered" evidence="11">
    <location>
        <begin position="42"/>
        <end position="64"/>
    </location>
</feature>
<evidence type="ECO:0000256" key="7">
    <source>
        <dbReference type="ARBA" id="ARBA00022842"/>
    </source>
</evidence>
<reference evidence="12 13" key="1">
    <citation type="journal article" date="2017" name="Mol. Biol. Evol.">
        <title>The 4-celled Tetrabaena socialis nuclear genome reveals the essential components for genetic control of cell number at the origin of multicellularity in the volvocine lineage.</title>
        <authorList>
            <person name="Featherston J."/>
            <person name="Arakaki Y."/>
            <person name="Hanschen E.R."/>
            <person name="Ferris P.J."/>
            <person name="Michod R.E."/>
            <person name="Olson B.J.S.C."/>
            <person name="Nozaki H."/>
            <person name="Durand P.M."/>
        </authorList>
    </citation>
    <scope>NUCLEOTIDE SEQUENCE [LARGE SCALE GENOMIC DNA]</scope>
    <source>
        <strain evidence="12 13">NIES-571</strain>
    </source>
</reference>
<feature type="compositionally biased region" description="Gly residues" evidence="11">
    <location>
        <begin position="279"/>
        <end position="324"/>
    </location>
</feature>
<protein>
    <submittedName>
        <fullName evidence="12">Uncharacterized protein</fullName>
    </submittedName>
</protein>
<feature type="region of interest" description="Disordered" evidence="11">
    <location>
        <begin position="147"/>
        <end position="166"/>
    </location>
</feature>
<dbReference type="InterPro" id="IPR051949">
    <property type="entry name" value="Cation_Transport_ATPase"/>
</dbReference>
<dbReference type="Proteomes" id="UP000236333">
    <property type="component" value="Unassembled WGS sequence"/>
</dbReference>
<dbReference type="GO" id="GO:0005524">
    <property type="term" value="F:ATP binding"/>
    <property type="evidence" value="ECO:0007669"/>
    <property type="project" value="UniProtKB-KW"/>
</dbReference>
<gene>
    <name evidence="12" type="ORF">TSOC_009807</name>
</gene>
<evidence type="ECO:0000313" key="13">
    <source>
        <dbReference type="Proteomes" id="UP000236333"/>
    </source>
</evidence>
<keyword evidence="10" id="KW-0472">Membrane</keyword>
<feature type="compositionally biased region" description="Gly residues" evidence="11">
    <location>
        <begin position="48"/>
        <end position="61"/>
    </location>
</feature>
<evidence type="ECO:0000256" key="3">
    <source>
        <dbReference type="ARBA" id="ARBA00022692"/>
    </source>
</evidence>
<keyword evidence="7" id="KW-0460">Magnesium</keyword>
<dbReference type="Gene3D" id="3.40.50.1000">
    <property type="entry name" value="HAD superfamily/HAD-like"/>
    <property type="match status" value="1"/>
</dbReference>
<evidence type="ECO:0000256" key="4">
    <source>
        <dbReference type="ARBA" id="ARBA00022723"/>
    </source>
</evidence>
<keyword evidence="4" id="KW-0479">Metal-binding</keyword>
<keyword evidence="13" id="KW-1185">Reference proteome</keyword>
<keyword evidence="9" id="KW-1133">Transmembrane helix</keyword>
<dbReference type="Gene3D" id="1.20.1110.10">
    <property type="entry name" value="Calcium-transporting ATPase, transmembrane domain"/>
    <property type="match status" value="1"/>
</dbReference>
<dbReference type="GO" id="GO:0016020">
    <property type="term" value="C:membrane"/>
    <property type="evidence" value="ECO:0007669"/>
    <property type="project" value="UniProtKB-SubCell"/>
</dbReference>
<dbReference type="PANTHER" id="PTHR43079:SF1">
    <property type="entry name" value="CADMIUM_ZINC-TRANSPORTING ATPASE HMA1, CHLOROPLASTIC-RELATED"/>
    <property type="match status" value="1"/>
</dbReference>
<feature type="region of interest" description="Disordered" evidence="11">
    <location>
        <begin position="279"/>
        <end position="340"/>
    </location>
</feature>
<evidence type="ECO:0000256" key="8">
    <source>
        <dbReference type="ARBA" id="ARBA00022967"/>
    </source>
</evidence>
<evidence type="ECO:0000256" key="2">
    <source>
        <dbReference type="ARBA" id="ARBA00006024"/>
    </source>
</evidence>
<organism evidence="12 13">
    <name type="scientific">Tetrabaena socialis</name>
    <dbReference type="NCBI Taxonomy" id="47790"/>
    <lineage>
        <taxon>Eukaryota</taxon>
        <taxon>Viridiplantae</taxon>
        <taxon>Chlorophyta</taxon>
        <taxon>core chlorophytes</taxon>
        <taxon>Chlorophyceae</taxon>
        <taxon>CS clade</taxon>
        <taxon>Chlamydomonadales</taxon>
        <taxon>Tetrabaenaceae</taxon>
        <taxon>Tetrabaena</taxon>
    </lineage>
</organism>
<dbReference type="InterPro" id="IPR023214">
    <property type="entry name" value="HAD_sf"/>
</dbReference>
<evidence type="ECO:0000256" key="6">
    <source>
        <dbReference type="ARBA" id="ARBA00022840"/>
    </source>
</evidence>
<comment type="caution">
    <text evidence="12">The sequence shown here is derived from an EMBL/GenBank/DDBJ whole genome shotgun (WGS) entry which is preliminary data.</text>
</comment>
<keyword evidence="8" id="KW-1278">Translocase</keyword>
<evidence type="ECO:0000256" key="9">
    <source>
        <dbReference type="ARBA" id="ARBA00022989"/>
    </source>
</evidence>
<dbReference type="InterPro" id="IPR018303">
    <property type="entry name" value="ATPase_P-typ_P_site"/>
</dbReference>